<feature type="transmembrane region" description="Helical" evidence="9">
    <location>
        <begin position="130"/>
        <end position="153"/>
    </location>
</feature>
<dbReference type="SUPFAM" id="SSF81321">
    <property type="entry name" value="Family A G protein-coupled receptor-like"/>
    <property type="match status" value="1"/>
</dbReference>
<feature type="domain" description="G-protein coupled receptors family 1 profile" evidence="10">
    <location>
        <begin position="143"/>
        <end position="417"/>
    </location>
</feature>
<feature type="transmembrane region" description="Helical" evidence="9">
    <location>
        <begin position="205"/>
        <end position="233"/>
    </location>
</feature>
<reference evidence="12" key="1">
    <citation type="submission" date="2017-11" db="EMBL/GenBank/DDBJ databases">
        <title>The sensing device of the deep-sea amphipod.</title>
        <authorList>
            <person name="Kobayashi H."/>
            <person name="Nagahama T."/>
            <person name="Arai W."/>
            <person name="Sasagawa Y."/>
            <person name="Umeda M."/>
            <person name="Hayashi T."/>
            <person name="Nikaido I."/>
            <person name="Watanabe H."/>
            <person name="Oguri K."/>
            <person name="Kitazato H."/>
            <person name="Fujioka K."/>
            <person name="Kido Y."/>
            <person name="Takami H."/>
        </authorList>
    </citation>
    <scope>NUCLEOTIDE SEQUENCE</scope>
    <source>
        <tissue evidence="12">Whole body</tissue>
    </source>
</reference>
<dbReference type="Gene3D" id="1.20.1070.10">
    <property type="entry name" value="Rhodopsin 7-helix transmembrane proteins"/>
    <property type="match status" value="1"/>
</dbReference>
<evidence type="ECO:0000256" key="9">
    <source>
        <dbReference type="SAM" id="Phobius"/>
    </source>
</evidence>
<evidence type="ECO:0000256" key="6">
    <source>
        <dbReference type="ARBA" id="ARBA00023136"/>
    </source>
</evidence>
<evidence type="ECO:0000256" key="5">
    <source>
        <dbReference type="ARBA" id="ARBA00023040"/>
    </source>
</evidence>
<keyword evidence="5" id="KW-0297">G-protein coupled receptor</keyword>
<dbReference type="PROSITE" id="PS50262">
    <property type="entry name" value="G_PROTEIN_RECEP_F1_2"/>
    <property type="match status" value="1"/>
</dbReference>
<dbReference type="EMBL" id="IACF01000251">
    <property type="protein sequence ID" value="LAB66048.1"/>
    <property type="molecule type" value="mRNA"/>
</dbReference>
<name>A0A2P2HW83_9CRUS</name>
<evidence type="ECO:0000259" key="10">
    <source>
        <dbReference type="PROSITE" id="PS50262"/>
    </source>
</evidence>
<evidence type="ECO:0000256" key="2">
    <source>
        <dbReference type="ARBA" id="ARBA00010663"/>
    </source>
</evidence>
<keyword evidence="3 9" id="KW-0812">Transmembrane</keyword>
<feature type="transmembrane region" description="Helical" evidence="9">
    <location>
        <begin position="245"/>
        <end position="263"/>
    </location>
</feature>
<organism evidence="11">
    <name type="scientific">Hirondellea gigas</name>
    <dbReference type="NCBI Taxonomy" id="1518452"/>
    <lineage>
        <taxon>Eukaryota</taxon>
        <taxon>Metazoa</taxon>
        <taxon>Ecdysozoa</taxon>
        <taxon>Arthropoda</taxon>
        <taxon>Crustacea</taxon>
        <taxon>Multicrustacea</taxon>
        <taxon>Malacostraca</taxon>
        <taxon>Eumalacostraca</taxon>
        <taxon>Peracarida</taxon>
        <taxon>Amphipoda</taxon>
        <taxon>Amphilochidea</taxon>
        <taxon>Lysianassida</taxon>
        <taxon>Lysianassidira</taxon>
        <taxon>Lysianassoidea</taxon>
        <taxon>Lysianassidae</taxon>
        <taxon>Hirondellea</taxon>
    </lineage>
</organism>
<dbReference type="GO" id="GO:0005886">
    <property type="term" value="C:plasma membrane"/>
    <property type="evidence" value="ECO:0007669"/>
    <property type="project" value="TreeGrafter"/>
</dbReference>
<evidence type="ECO:0000256" key="1">
    <source>
        <dbReference type="ARBA" id="ARBA00004141"/>
    </source>
</evidence>
<evidence type="ECO:0000256" key="8">
    <source>
        <dbReference type="ARBA" id="ARBA00023224"/>
    </source>
</evidence>
<dbReference type="GO" id="GO:0004930">
    <property type="term" value="F:G protein-coupled receptor activity"/>
    <property type="evidence" value="ECO:0007669"/>
    <property type="project" value="UniProtKB-KW"/>
</dbReference>
<dbReference type="PANTHER" id="PTHR45695:SF22">
    <property type="entry name" value="G-PROTEIN COUPLED RECEPTORS FAMILY 1 PROFILE DOMAIN-CONTAINING PROTEIN"/>
    <property type="match status" value="1"/>
</dbReference>
<accession>A0A2P2HW83</accession>
<dbReference type="Pfam" id="PF00001">
    <property type="entry name" value="7tm_1"/>
    <property type="match status" value="1"/>
</dbReference>
<dbReference type="EMBL" id="IACT01003109">
    <property type="protein sequence ID" value="LAC22360.1"/>
    <property type="molecule type" value="mRNA"/>
</dbReference>
<comment type="subcellular location">
    <subcellularLocation>
        <location evidence="1">Membrane</location>
        <topology evidence="1">Multi-pass membrane protein</topology>
    </subcellularLocation>
</comment>
<dbReference type="InterPro" id="IPR017452">
    <property type="entry name" value="GPCR_Rhodpsn_7TM"/>
</dbReference>
<dbReference type="PANTHER" id="PTHR45695">
    <property type="entry name" value="LEUCOKININ RECEPTOR-RELATED"/>
    <property type="match status" value="1"/>
</dbReference>
<keyword evidence="4 9" id="KW-1133">Transmembrane helix</keyword>
<dbReference type="AlphaFoldDB" id="A0A2P2HW83"/>
<evidence type="ECO:0000256" key="7">
    <source>
        <dbReference type="ARBA" id="ARBA00023170"/>
    </source>
</evidence>
<evidence type="ECO:0000313" key="11">
    <source>
        <dbReference type="EMBL" id="LAB66048.1"/>
    </source>
</evidence>
<evidence type="ECO:0000313" key="12">
    <source>
        <dbReference type="EMBL" id="LAC22360.1"/>
    </source>
</evidence>
<reference evidence="11" key="2">
    <citation type="journal article" date="2018" name="Biosci. Biotechnol. Biochem.">
        <title>Polysaccharide hydrolase of the hadal zone amphipods Hirondellea gigas.</title>
        <authorList>
            <person name="Kobayashi H."/>
            <person name="Nagahama T."/>
            <person name="Arai W."/>
            <person name="Sasagawa Y."/>
            <person name="Umeda M."/>
            <person name="Hayashi T."/>
            <person name="Nikaido I."/>
            <person name="Watanabe H."/>
            <person name="Oguri K."/>
            <person name="Kitazato H."/>
            <person name="Fujioka K."/>
            <person name="Kido Y."/>
            <person name="Takami H."/>
        </authorList>
    </citation>
    <scope>NUCLEOTIDE SEQUENCE</scope>
    <source>
        <tissue evidence="11">Whole body</tissue>
    </source>
</reference>
<dbReference type="InterPro" id="IPR000276">
    <property type="entry name" value="GPCR_Rhodpsn"/>
</dbReference>
<evidence type="ECO:0000256" key="3">
    <source>
        <dbReference type="ARBA" id="ARBA00022692"/>
    </source>
</evidence>
<dbReference type="SMART" id="SM01381">
    <property type="entry name" value="7TM_GPCR_Srsx"/>
    <property type="match status" value="1"/>
</dbReference>
<sequence>MGTSSTATFLLTGGDSHAVITHSPADPVARYDLTTSSPSAMIMQPLPWLALSLASITVNGSDFLPRNDSLHGSTSLEEREGNISLFADSSSSMGGKTCVFHHELLNMSSYEYDYRTETWREITWKEIFKILMYVVVFVVAVTGNLIVILVVYFNTNLWSSTNRYLVNLAIADLLVALCCTWVHLVRHLASPNYVLPGIVCRLDSFVQATTLSASVLTLTAISVGRFVAVMFPLRTHTSPDRAYRVILLIWITSALLASPMLLYRQLYSIQWANFQLWQCDEFWPMEGHYDEQLGHCVVTADHKKFFYTFFTIAIYFLPATIMLVSYSMVVWRLWASQLPGEHCPVSRQTVTRSKKKVVKMVTVVVAVFVICWTPLQSLILYSNFSADQAELPEWFASVEYASYFVAHANSAINPIIYCSFNSGLRRGFLALLYCRHNKRGSFYQRRTNWKGMTAGTRETTFGASGVDPAVLQTSLSIRRSNTRVVLHSSGGGAAHNSSSYRSRPQHELLVPVAPPAAADITIVAVADSHLKDECLTAPQAAAAAVHSSPRECRTKLQRNSSAYSVTSTGSNIRDTSSLCYCCRRKQHANSYNIYCSAAANDVVPDIAKAGGSCVNMYTLPPSKGECTVDGCSEGNTCQLGGCSLGNNKCQKIHIDSKCDSIDIPSGLSYEMITHGDRKMECENVIQNSGVDCEGNEEDVIKVEKAMLCPD</sequence>
<keyword evidence="6 9" id="KW-0472">Membrane</keyword>
<keyword evidence="8" id="KW-0807">Transducer</keyword>
<protein>
    <submittedName>
        <fullName evidence="11">Substance-K receptor-like</fullName>
    </submittedName>
</protein>
<keyword evidence="7 11" id="KW-0675">Receptor</keyword>
<feature type="transmembrane region" description="Helical" evidence="9">
    <location>
        <begin position="305"/>
        <end position="329"/>
    </location>
</feature>
<feature type="transmembrane region" description="Helical" evidence="9">
    <location>
        <begin position="165"/>
        <end position="185"/>
    </location>
</feature>
<evidence type="ECO:0000256" key="4">
    <source>
        <dbReference type="ARBA" id="ARBA00022989"/>
    </source>
</evidence>
<dbReference type="PRINTS" id="PR00237">
    <property type="entry name" value="GPCRRHODOPSN"/>
</dbReference>
<proteinExistence type="evidence at transcript level"/>
<comment type="similarity">
    <text evidence="2">Belongs to the G-protein coupled receptor 1 family.</text>
</comment>
<feature type="transmembrane region" description="Helical" evidence="9">
    <location>
        <begin position="357"/>
        <end position="375"/>
    </location>
</feature>